<evidence type="ECO:0000256" key="2">
    <source>
        <dbReference type="ARBA" id="ARBA00022723"/>
    </source>
</evidence>
<evidence type="ECO:0000313" key="4">
    <source>
        <dbReference type="EMBL" id="NEV61638.1"/>
    </source>
</evidence>
<proteinExistence type="inferred from homology"/>
<dbReference type="SUPFAM" id="SSF47188">
    <property type="entry name" value="Hemerythrin-like"/>
    <property type="match status" value="1"/>
</dbReference>
<comment type="caution">
    <text evidence="4">The sequence shown here is derived from an EMBL/GenBank/DDBJ whole genome shotgun (WGS) entry which is preliminary data.</text>
</comment>
<comment type="similarity">
    <text evidence="1">Belongs to the hemerythrin family.</text>
</comment>
<protein>
    <submittedName>
        <fullName evidence="4">Uncharacterized protein</fullName>
    </submittedName>
</protein>
<evidence type="ECO:0000313" key="5">
    <source>
        <dbReference type="Proteomes" id="UP000483379"/>
    </source>
</evidence>
<dbReference type="RefSeq" id="WP_164452063.1">
    <property type="nucleotide sequence ID" value="NZ_JAAIJQ010000015.1"/>
</dbReference>
<reference evidence="4 5" key="1">
    <citation type="submission" date="2020-02" db="EMBL/GenBank/DDBJ databases">
        <title>Genome sequences of Thiorhodococcus mannitoliphagus and Thiorhodococcus minor, purple sulfur photosynthetic bacteria in the gammaproteobacterial family, Chromatiaceae.</title>
        <authorList>
            <person name="Aviles F.A."/>
            <person name="Meyer T.E."/>
            <person name="Kyndt J.A."/>
        </authorList>
    </citation>
    <scope>NUCLEOTIDE SEQUENCE [LARGE SCALE GENOMIC DNA]</scope>
    <source>
        <strain evidence="4 5">DSM 11518</strain>
    </source>
</reference>
<evidence type="ECO:0000256" key="3">
    <source>
        <dbReference type="ARBA" id="ARBA00023004"/>
    </source>
</evidence>
<gene>
    <name evidence="4" type="ORF">G3446_07000</name>
</gene>
<keyword evidence="2" id="KW-0479">Metal-binding</keyword>
<accession>A0A6M0JVV2</accession>
<dbReference type="Proteomes" id="UP000483379">
    <property type="component" value="Unassembled WGS sequence"/>
</dbReference>
<name>A0A6M0JVV2_9GAMM</name>
<dbReference type="Gene3D" id="1.20.120.50">
    <property type="entry name" value="Hemerythrin-like"/>
    <property type="match status" value="1"/>
</dbReference>
<sequence>MEISWDRKFEVGHERIDFEHRIFLGLIVDLDTAICAGASKERLSRIGREVEA</sequence>
<evidence type="ECO:0000256" key="1">
    <source>
        <dbReference type="ARBA" id="ARBA00010587"/>
    </source>
</evidence>
<dbReference type="GO" id="GO:0046872">
    <property type="term" value="F:metal ion binding"/>
    <property type="evidence" value="ECO:0007669"/>
    <property type="project" value="UniProtKB-KW"/>
</dbReference>
<dbReference type="InterPro" id="IPR035938">
    <property type="entry name" value="Hemerythrin-like_sf"/>
</dbReference>
<keyword evidence="5" id="KW-1185">Reference proteome</keyword>
<dbReference type="AlphaFoldDB" id="A0A6M0JVV2"/>
<organism evidence="4 5">
    <name type="scientific">Thiorhodococcus minor</name>
    <dbReference type="NCBI Taxonomy" id="57489"/>
    <lineage>
        <taxon>Bacteria</taxon>
        <taxon>Pseudomonadati</taxon>
        <taxon>Pseudomonadota</taxon>
        <taxon>Gammaproteobacteria</taxon>
        <taxon>Chromatiales</taxon>
        <taxon>Chromatiaceae</taxon>
        <taxon>Thiorhodococcus</taxon>
    </lineage>
</organism>
<dbReference type="EMBL" id="JAAIJQ010000015">
    <property type="protein sequence ID" value="NEV61638.1"/>
    <property type="molecule type" value="Genomic_DNA"/>
</dbReference>
<keyword evidence="3" id="KW-0408">Iron</keyword>